<reference evidence="3 4" key="1">
    <citation type="submission" date="2016-01" db="EMBL/GenBank/DDBJ databases">
        <title>Complete genome and mega plasmid sequence of Sphingomonas panacis DCY99 elicits systemic resistance in rice to Xanthomonas oryzae.</title>
        <authorList>
            <person name="Kim Y.J."/>
            <person name="Yang D.C."/>
            <person name="Sing P."/>
        </authorList>
    </citation>
    <scope>NUCLEOTIDE SEQUENCE [LARGE SCALE GENOMIC DNA]</scope>
    <source>
        <strain evidence="3 4">DCY99</strain>
    </source>
</reference>
<evidence type="ECO:0008006" key="5">
    <source>
        <dbReference type="Google" id="ProtNLM"/>
    </source>
</evidence>
<dbReference type="PANTHER" id="PTHR32309:SF31">
    <property type="entry name" value="CAPSULAR EXOPOLYSACCHARIDE FAMILY"/>
    <property type="match status" value="1"/>
</dbReference>
<dbReference type="Pfam" id="PF10609">
    <property type="entry name" value="ParA"/>
    <property type="match status" value="1"/>
</dbReference>
<dbReference type="GO" id="GO:0005524">
    <property type="term" value="F:ATP binding"/>
    <property type="evidence" value="ECO:0007669"/>
    <property type="project" value="UniProtKB-KW"/>
</dbReference>
<dbReference type="PANTHER" id="PTHR32309">
    <property type="entry name" value="TYROSINE-PROTEIN KINASE"/>
    <property type="match status" value="1"/>
</dbReference>
<sequence>MKYNSREWDELSVRIADLLVAEARVDDDRPEEAARLSQDRTVLFRRAAAMLGDASVAHGQSAWPSATATGSVSVGDDLFALKSPHSPRVADLRRVAQTLAMRWFLAEPKHKALSIISADRREGRTVVASNLACIFAQSGVRTLLIDADLRNPAIHTKFSLADPICGAIHRPVRGVENLSVIPAATLSELRYDRFMQSALQSLIEAMDDAFEVIFVDTPAAATSNDYQIAALATTGALCVTRAGVTRARRSSRMLDLCEDAGIAIVGGVMVRP</sequence>
<accession>A0A1B3Z9U9</accession>
<dbReference type="KEGG" id="span:AWL63_09740"/>
<name>A0A1B3Z9U9_9SPHN</name>
<evidence type="ECO:0000256" key="1">
    <source>
        <dbReference type="ARBA" id="ARBA00022741"/>
    </source>
</evidence>
<dbReference type="Gene3D" id="3.40.50.300">
    <property type="entry name" value="P-loop containing nucleotide triphosphate hydrolases"/>
    <property type="match status" value="1"/>
</dbReference>
<keyword evidence="2" id="KW-0067">ATP-binding</keyword>
<organism evidence="3 4">
    <name type="scientific">Sphingomonas panacis</name>
    <dbReference type="NCBI Taxonomy" id="1560345"/>
    <lineage>
        <taxon>Bacteria</taxon>
        <taxon>Pseudomonadati</taxon>
        <taxon>Pseudomonadota</taxon>
        <taxon>Alphaproteobacteria</taxon>
        <taxon>Sphingomonadales</taxon>
        <taxon>Sphingomonadaceae</taxon>
        <taxon>Sphingomonas</taxon>
    </lineage>
</organism>
<keyword evidence="1" id="KW-0547">Nucleotide-binding</keyword>
<dbReference type="InterPro" id="IPR027417">
    <property type="entry name" value="P-loop_NTPase"/>
</dbReference>
<dbReference type="InterPro" id="IPR050445">
    <property type="entry name" value="Bact_polysacc_biosynth/exp"/>
</dbReference>
<keyword evidence="4" id="KW-1185">Reference proteome</keyword>
<dbReference type="SUPFAM" id="SSF52540">
    <property type="entry name" value="P-loop containing nucleoside triphosphate hydrolases"/>
    <property type="match status" value="1"/>
</dbReference>
<dbReference type="OrthoDB" id="230260at2"/>
<protein>
    <recommendedName>
        <fullName evidence="5">CobQ/CobB/MinD/ParA nucleotide binding domain-containing protein</fullName>
    </recommendedName>
</protein>
<dbReference type="RefSeq" id="WP_069204776.1">
    <property type="nucleotide sequence ID" value="NZ_CP014168.1"/>
</dbReference>
<dbReference type="InterPro" id="IPR033756">
    <property type="entry name" value="YlxH/NBP35"/>
</dbReference>
<dbReference type="EMBL" id="CP014168">
    <property type="protein sequence ID" value="AOH84209.1"/>
    <property type="molecule type" value="Genomic_DNA"/>
</dbReference>
<dbReference type="Proteomes" id="UP000094256">
    <property type="component" value="Chromosome"/>
</dbReference>
<dbReference type="CDD" id="cd05387">
    <property type="entry name" value="BY-kinase"/>
    <property type="match status" value="1"/>
</dbReference>
<evidence type="ECO:0000313" key="4">
    <source>
        <dbReference type="Proteomes" id="UP000094256"/>
    </source>
</evidence>
<dbReference type="AlphaFoldDB" id="A0A1B3Z9U9"/>
<dbReference type="STRING" id="1560345.AWL63_09740"/>
<gene>
    <name evidence="3" type="ORF">AWL63_09740</name>
</gene>
<dbReference type="InterPro" id="IPR005702">
    <property type="entry name" value="Wzc-like_C"/>
</dbReference>
<evidence type="ECO:0000313" key="3">
    <source>
        <dbReference type="EMBL" id="AOH84209.1"/>
    </source>
</evidence>
<proteinExistence type="predicted"/>
<evidence type="ECO:0000256" key="2">
    <source>
        <dbReference type="ARBA" id="ARBA00022840"/>
    </source>
</evidence>